<dbReference type="EMBL" id="GG745332">
    <property type="protein sequence ID" value="KNE57726.1"/>
    <property type="molecule type" value="Genomic_DNA"/>
</dbReference>
<feature type="region of interest" description="Disordered" evidence="1">
    <location>
        <begin position="159"/>
        <end position="214"/>
    </location>
</feature>
<dbReference type="OrthoDB" id="244190at2759"/>
<reference evidence="3" key="2">
    <citation type="submission" date="2009-11" db="EMBL/GenBank/DDBJ databases">
        <title>The Genome Sequence of Allomyces macrogynus strain ATCC 38327.</title>
        <authorList>
            <consortium name="The Broad Institute Genome Sequencing Platform"/>
            <person name="Russ C."/>
            <person name="Cuomo C."/>
            <person name="Shea T."/>
            <person name="Young S.K."/>
            <person name="Zeng Q."/>
            <person name="Koehrsen M."/>
            <person name="Haas B."/>
            <person name="Borodovsky M."/>
            <person name="Guigo R."/>
            <person name="Alvarado L."/>
            <person name="Berlin A."/>
            <person name="Borenstein D."/>
            <person name="Chen Z."/>
            <person name="Engels R."/>
            <person name="Freedman E."/>
            <person name="Gellesch M."/>
            <person name="Goldberg J."/>
            <person name="Griggs A."/>
            <person name="Gujja S."/>
            <person name="Heiman D."/>
            <person name="Hepburn T."/>
            <person name="Howarth C."/>
            <person name="Jen D."/>
            <person name="Larson L."/>
            <person name="Lewis B."/>
            <person name="Mehta T."/>
            <person name="Park D."/>
            <person name="Pearson M."/>
            <person name="Roberts A."/>
            <person name="Saif S."/>
            <person name="Shenoy N."/>
            <person name="Sisk P."/>
            <person name="Stolte C."/>
            <person name="Sykes S."/>
            <person name="Walk T."/>
            <person name="White J."/>
            <person name="Yandava C."/>
            <person name="Burger G."/>
            <person name="Gray M.W."/>
            <person name="Holland P.W.H."/>
            <person name="King N."/>
            <person name="Lang F.B.F."/>
            <person name="Roger A.J."/>
            <person name="Ruiz-Trillo I."/>
            <person name="Lander E."/>
            <person name="Nusbaum C."/>
        </authorList>
    </citation>
    <scope>NUCLEOTIDE SEQUENCE [LARGE SCALE GENOMIC DNA]</scope>
    <source>
        <strain evidence="3">ATCC 38327</strain>
    </source>
</reference>
<dbReference type="STRING" id="578462.A0A0L0S5N2"/>
<evidence type="ECO:0000256" key="1">
    <source>
        <dbReference type="SAM" id="MobiDB-lite"/>
    </source>
</evidence>
<sequence length="214" mass="24303">MTTMKDAIKRLKLIDEACNPKEKDAENQGLDEFTKLKKQISNDVKAVRQIIKERDDLLKADKSSKKGVGSGTETAELSFKVRSHLKTIKEEIAQLDAIVKKAEKKLKGKNKPDLQEIIDSRKEIVKLCQSHLEECENLDKARFNDKMAARSRQLILGRVPRPARRRASSTLASSTRRARSTRRRRSAAAVRSAAAQHPTRLPNCPTLKWPRTWP</sequence>
<organism evidence="2 3">
    <name type="scientific">Allomyces macrogynus (strain ATCC 38327)</name>
    <name type="common">Allomyces javanicus var. macrogynus</name>
    <dbReference type="NCBI Taxonomy" id="578462"/>
    <lineage>
        <taxon>Eukaryota</taxon>
        <taxon>Fungi</taxon>
        <taxon>Fungi incertae sedis</taxon>
        <taxon>Blastocladiomycota</taxon>
        <taxon>Blastocladiomycetes</taxon>
        <taxon>Blastocladiales</taxon>
        <taxon>Blastocladiaceae</taxon>
        <taxon>Allomyces</taxon>
    </lineage>
</organism>
<keyword evidence="3" id="KW-1185">Reference proteome</keyword>
<dbReference type="VEuPathDB" id="FungiDB:AMAG_04585"/>
<evidence type="ECO:0000313" key="3">
    <source>
        <dbReference type="Proteomes" id="UP000054350"/>
    </source>
</evidence>
<gene>
    <name evidence="2" type="ORF">AMAG_04585</name>
</gene>
<evidence type="ECO:0000313" key="2">
    <source>
        <dbReference type="EMBL" id="KNE57726.1"/>
    </source>
</evidence>
<dbReference type="eggNOG" id="ENOG502SYB2">
    <property type="taxonomic scope" value="Eukaryota"/>
</dbReference>
<name>A0A0L0S5N2_ALLM3</name>
<feature type="compositionally biased region" description="Basic residues" evidence="1">
    <location>
        <begin position="176"/>
        <end position="186"/>
    </location>
</feature>
<dbReference type="AlphaFoldDB" id="A0A0L0S5N2"/>
<evidence type="ECO:0008006" key="4">
    <source>
        <dbReference type="Google" id="ProtNLM"/>
    </source>
</evidence>
<protein>
    <recommendedName>
        <fullName evidence="4">Syntaxin N-terminal domain-containing protein</fullName>
    </recommendedName>
</protein>
<accession>A0A0L0S5N2</accession>
<dbReference type="Proteomes" id="UP000054350">
    <property type="component" value="Unassembled WGS sequence"/>
</dbReference>
<proteinExistence type="predicted"/>
<reference evidence="2 3" key="1">
    <citation type="submission" date="2009-11" db="EMBL/GenBank/DDBJ databases">
        <title>Annotation of Allomyces macrogynus ATCC 38327.</title>
        <authorList>
            <consortium name="The Broad Institute Genome Sequencing Platform"/>
            <person name="Russ C."/>
            <person name="Cuomo C."/>
            <person name="Burger G."/>
            <person name="Gray M.W."/>
            <person name="Holland P.W.H."/>
            <person name="King N."/>
            <person name="Lang F.B.F."/>
            <person name="Roger A.J."/>
            <person name="Ruiz-Trillo I."/>
            <person name="Young S.K."/>
            <person name="Zeng Q."/>
            <person name="Gargeya S."/>
            <person name="Fitzgerald M."/>
            <person name="Haas B."/>
            <person name="Abouelleil A."/>
            <person name="Alvarado L."/>
            <person name="Arachchi H.M."/>
            <person name="Berlin A."/>
            <person name="Chapman S.B."/>
            <person name="Gearin G."/>
            <person name="Goldberg J."/>
            <person name="Griggs A."/>
            <person name="Gujja S."/>
            <person name="Hansen M."/>
            <person name="Heiman D."/>
            <person name="Howarth C."/>
            <person name="Larimer J."/>
            <person name="Lui A."/>
            <person name="MacDonald P.J.P."/>
            <person name="McCowen C."/>
            <person name="Montmayeur A."/>
            <person name="Murphy C."/>
            <person name="Neiman D."/>
            <person name="Pearson M."/>
            <person name="Priest M."/>
            <person name="Roberts A."/>
            <person name="Saif S."/>
            <person name="Shea T."/>
            <person name="Sisk P."/>
            <person name="Stolte C."/>
            <person name="Sykes S."/>
            <person name="Wortman J."/>
            <person name="Nusbaum C."/>
            <person name="Birren B."/>
        </authorList>
    </citation>
    <scope>NUCLEOTIDE SEQUENCE [LARGE SCALE GENOMIC DNA]</scope>
    <source>
        <strain evidence="2 3">ATCC 38327</strain>
    </source>
</reference>